<dbReference type="Gene3D" id="3.20.20.80">
    <property type="entry name" value="Glycosidases"/>
    <property type="match status" value="1"/>
</dbReference>
<dbReference type="InterPro" id="IPR025705">
    <property type="entry name" value="Beta_hexosaminidase_sua/sub"/>
</dbReference>
<proteinExistence type="inferred from homology"/>
<feature type="active site" description="Proton donor" evidence="8">
    <location>
        <position position="298"/>
    </location>
</feature>
<gene>
    <name evidence="11" type="ORF">IFO71_03815</name>
</gene>
<dbReference type="SUPFAM" id="SSF55545">
    <property type="entry name" value="beta-N-acetylhexosaminidase-like domain"/>
    <property type="match status" value="1"/>
</dbReference>
<comment type="similarity">
    <text evidence="2">Belongs to the glycosyl hydrolase 20 family.</text>
</comment>
<name>A0AAW3ZIA2_9GAMM</name>
<dbReference type="PRINTS" id="PR00738">
    <property type="entry name" value="GLHYDRLASE20"/>
</dbReference>
<dbReference type="InterPro" id="IPR015882">
    <property type="entry name" value="HEX_bac_N"/>
</dbReference>
<dbReference type="EC" id="3.2.1.52" evidence="3"/>
<evidence type="ECO:0000256" key="7">
    <source>
        <dbReference type="ARBA" id="ARBA00033000"/>
    </source>
</evidence>
<dbReference type="CDD" id="cd06563">
    <property type="entry name" value="GH20_chitobiase-like"/>
    <property type="match status" value="1"/>
</dbReference>
<evidence type="ECO:0000256" key="6">
    <source>
        <dbReference type="ARBA" id="ARBA00030512"/>
    </source>
</evidence>
<keyword evidence="4" id="KW-0378">Hydrolase</keyword>
<comment type="caution">
    <text evidence="11">The sequence shown here is derived from an EMBL/GenBank/DDBJ whole genome shotgun (WGS) entry which is preliminary data.</text>
</comment>
<evidence type="ECO:0000256" key="8">
    <source>
        <dbReference type="PIRSR" id="PIRSR625705-1"/>
    </source>
</evidence>
<dbReference type="PANTHER" id="PTHR22600:SF57">
    <property type="entry name" value="BETA-N-ACETYLHEXOSAMINIDASE"/>
    <property type="match status" value="1"/>
</dbReference>
<comment type="catalytic activity">
    <reaction evidence="1">
        <text>Hydrolysis of terminal non-reducing N-acetyl-D-hexosamine residues in N-acetyl-beta-D-hexosaminides.</text>
        <dbReference type="EC" id="3.2.1.52"/>
    </reaction>
</comment>
<reference evidence="11 12" key="1">
    <citation type="submission" date="2020-09" db="EMBL/GenBank/DDBJ databases">
        <title>Pseudoxanthomonas sp. CAU 1598 isolated from sand of Yaerae Beach.</title>
        <authorList>
            <person name="Kim W."/>
        </authorList>
    </citation>
    <scope>NUCLEOTIDE SEQUENCE [LARGE SCALE GENOMIC DNA]</scope>
    <source>
        <strain evidence="11 12">CAU 1598</strain>
    </source>
</reference>
<keyword evidence="5" id="KW-0326">Glycosidase</keyword>
<dbReference type="GO" id="GO:0016020">
    <property type="term" value="C:membrane"/>
    <property type="evidence" value="ECO:0007669"/>
    <property type="project" value="TreeGrafter"/>
</dbReference>
<feature type="domain" description="Glycoside hydrolase family 20 catalytic" evidence="9">
    <location>
        <begin position="121"/>
        <end position="467"/>
    </location>
</feature>
<dbReference type="InterPro" id="IPR015883">
    <property type="entry name" value="Glyco_hydro_20_cat"/>
</dbReference>
<dbReference type="EMBL" id="JACYTR010000005">
    <property type="protein sequence ID" value="MBD8524862.1"/>
    <property type="molecule type" value="Genomic_DNA"/>
</dbReference>
<dbReference type="AlphaFoldDB" id="A0AAW3ZIA2"/>
<dbReference type="GO" id="GO:0030203">
    <property type="term" value="P:glycosaminoglycan metabolic process"/>
    <property type="evidence" value="ECO:0007669"/>
    <property type="project" value="TreeGrafter"/>
</dbReference>
<dbReference type="SUPFAM" id="SSF51445">
    <property type="entry name" value="(Trans)glycosidases"/>
    <property type="match status" value="1"/>
</dbReference>
<dbReference type="GO" id="GO:0004563">
    <property type="term" value="F:beta-N-acetylhexosaminidase activity"/>
    <property type="evidence" value="ECO:0007669"/>
    <property type="project" value="UniProtKB-EC"/>
</dbReference>
<dbReference type="Proteomes" id="UP000613768">
    <property type="component" value="Unassembled WGS sequence"/>
</dbReference>
<dbReference type="PANTHER" id="PTHR22600">
    <property type="entry name" value="BETA-HEXOSAMINIDASE"/>
    <property type="match status" value="1"/>
</dbReference>
<dbReference type="Gene3D" id="3.30.379.10">
    <property type="entry name" value="Chitobiase/beta-hexosaminidase domain 2-like"/>
    <property type="match status" value="1"/>
</dbReference>
<protein>
    <recommendedName>
        <fullName evidence="3">beta-N-acetylhexosaminidase</fullName>
        <ecNumber evidence="3">3.2.1.52</ecNumber>
    </recommendedName>
    <alternativeName>
        <fullName evidence="6">Beta-N-acetylhexosaminidase</fullName>
    </alternativeName>
    <alternativeName>
        <fullName evidence="7">N-acetyl-beta-glucosaminidase</fullName>
    </alternativeName>
</protein>
<dbReference type="InterPro" id="IPR017853">
    <property type="entry name" value="GH"/>
</dbReference>
<feature type="domain" description="Beta-hexosaminidase bacterial type N-terminal" evidence="10">
    <location>
        <begin position="1"/>
        <end position="118"/>
    </location>
</feature>
<evidence type="ECO:0000256" key="1">
    <source>
        <dbReference type="ARBA" id="ARBA00001231"/>
    </source>
</evidence>
<keyword evidence="12" id="KW-1185">Reference proteome</keyword>
<dbReference type="InterPro" id="IPR029018">
    <property type="entry name" value="Hex-like_dom2"/>
</dbReference>
<evidence type="ECO:0000259" key="10">
    <source>
        <dbReference type="Pfam" id="PF02838"/>
    </source>
</evidence>
<accession>A0AAW3ZIA2</accession>
<dbReference type="Pfam" id="PF02838">
    <property type="entry name" value="Glyco_hydro_20b"/>
    <property type="match status" value="1"/>
</dbReference>
<evidence type="ECO:0000256" key="3">
    <source>
        <dbReference type="ARBA" id="ARBA00012663"/>
    </source>
</evidence>
<dbReference type="RefSeq" id="WP_192028213.1">
    <property type="nucleotide sequence ID" value="NZ_JACYTR010000005.1"/>
</dbReference>
<dbReference type="GO" id="GO:0005975">
    <property type="term" value="P:carbohydrate metabolic process"/>
    <property type="evidence" value="ECO:0007669"/>
    <property type="project" value="InterPro"/>
</dbReference>
<evidence type="ECO:0000259" key="9">
    <source>
        <dbReference type="Pfam" id="PF00728"/>
    </source>
</evidence>
<organism evidence="11 12">
    <name type="scientific">Pseudomarimonas arenosa</name>
    <dbReference type="NCBI Taxonomy" id="2774145"/>
    <lineage>
        <taxon>Bacteria</taxon>
        <taxon>Pseudomonadati</taxon>
        <taxon>Pseudomonadota</taxon>
        <taxon>Gammaproteobacteria</taxon>
        <taxon>Lysobacterales</taxon>
        <taxon>Lysobacteraceae</taxon>
        <taxon>Pseudomarimonas</taxon>
    </lineage>
</organism>
<evidence type="ECO:0000256" key="4">
    <source>
        <dbReference type="ARBA" id="ARBA00022801"/>
    </source>
</evidence>
<sequence>MPRPAALTWLQGELPATAVNTVAAGQHAEAAHVLMRFADRLCGQRLQLAETGSSADIALLQAELGADAGEAYRLRIDSQGIQLQAANSAGMRYAALTAAQLLCWKQNASLPAMLIEDAPQFAWRGAMLDSARHFQSIGYIKRFLDAMALHKLNVFHWHLTDDQAWRLEIKRYPKLTEVGAWRVPAGAGQQDIDPATGEARRYGGFYTQADVAELIAYAADLGIQVVPEIDMPGHASAAIAAYPELAAVPGSVTEVPADWGIYQNLFTLEEHGFVFLQQVLDEVAALFPSPYLHVGGDEVQPDQWLASARGKQLLETLPGDDPHRLQAWFTERIARHVESRGKRLIGWDEILTPGLAPNAVVMSWRGIEGGIAAAKQGHDAVLSPWPTLYFDNQQSSAIDEPPGRLRSIDLATVYGFQALPPALNAEQRKRLLGIQGNLWTEHIRTERRVSHMGFPRLAAVAELGWSAAERRDFAQFRKRLKGFFAHYAAVGIGAANPFAAAEPSATPTAAPAPTPSLQRHSRELTLCTENIALGLEDDAPIHGPRAVFAVDIQNPCWRWPGIDLSQPMRLRARVGQVPFNFQIGAAKDAIRLAQPHYQGGELLVLAEHCEGEPLARLPLGSAARNDGVSTLASINLPVLGRDADLCFRFAQPTLDPLWVIEQVQLEPR</sequence>
<dbReference type="Pfam" id="PF00728">
    <property type="entry name" value="Glyco_hydro_20"/>
    <property type="match status" value="1"/>
</dbReference>
<evidence type="ECO:0000256" key="2">
    <source>
        <dbReference type="ARBA" id="ARBA00006285"/>
    </source>
</evidence>
<evidence type="ECO:0000313" key="12">
    <source>
        <dbReference type="Proteomes" id="UP000613768"/>
    </source>
</evidence>
<evidence type="ECO:0000313" key="11">
    <source>
        <dbReference type="EMBL" id="MBD8524862.1"/>
    </source>
</evidence>
<evidence type="ECO:0000256" key="5">
    <source>
        <dbReference type="ARBA" id="ARBA00023295"/>
    </source>
</evidence>